<evidence type="ECO:0000256" key="7">
    <source>
        <dbReference type="ARBA" id="ARBA00023163"/>
    </source>
</evidence>
<dbReference type="InterPro" id="IPR013087">
    <property type="entry name" value="Znf_C2H2_type"/>
</dbReference>
<feature type="domain" description="C2H2-type" evidence="10">
    <location>
        <begin position="44"/>
        <end position="71"/>
    </location>
</feature>
<evidence type="ECO:0000256" key="9">
    <source>
        <dbReference type="PROSITE-ProRule" id="PRU00042"/>
    </source>
</evidence>
<evidence type="ECO:0000256" key="2">
    <source>
        <dbReference type="ARBA" id="ARBA00022723"/>
    </source>
</evidence>
<dbReference type="Gramene" id="HORVU.MOREX.r3.5HG0526080.1">
    <property type="protein sequence ID" value="HORVU.MOREX.r3.5HG0526080.1.CDS1"/>
    <property type="gene ID" value="HORVU.MOREX.r3.5HG0526080"/>
</dbReference>
<evidence type="ECO:0000256" key="8">
    <source>
        <dbReference type="ARBA" id="ARBA00023242"/>
    </source>
</evidence>
<dbReference type="EnsemblPlants" id="HORVU.MOREX.r3.5HG0526080.1">
    <property type="protein sequence ID" value="HORVU.MOREX.r3.5HG0526080.1.CDS1"/>
    <property type="gene ID" value="HORVU.MOREX.r3.5HG0526080"/>
</dbReference>
<keyword evidence="8" id="KW-0539">Nucleus</keyword>
<name>A0A8I6YLV2_HORVV</name>
<keyword evidence="2" id="KW-0479">Metal-binding</keyword>
<gene>
    <name evidence="11" type="primary">LOC123453032</name>
</gene>
<reference evidence="11" key="3">
    <citation type="submission" date="2022-01" db="UniProtKB">
        <authorList>
            <consortium name="EnsemblPlants"/>
        </authorList>
    </citation>
    <scope>IDENTIFICATION</scope>
    <source>
        <strain evidence="11">subsp. vulgare</strain>
    </source>
</reference>
<keyword evidence="12" id="KW-1185">Reference proteome</keyword>
<evidence type="ECO:0000256" key="4">
    <source>
        <dbReference type="ARBA" id="ARBA00022771"/>
    </source>
</evidence>
<keyword evidence="5" id="KW-0862">Zinc</keyword>
<protein>
    <recommendedName>
        <fullName evidence="10">C2H2-type domain-containing protein</fullName>
    </recommendedName>
</protein>
<reference evidence="12" key="1">
    <citation type="journal article" date="2012" name="Nature">
        <title>A physical, genetic and functional sequence assembly of the barley genome.</title>
        <authorList>
            <consortium name="The International Barley Genome Sequencing Consortium"/>
            <person name="Mayer K.F."/>
            <person name="Waugh R."/>
            <person name="Brown J.W."/>
            <person name="Schulman A."/>
            <person name="Langridge P."/>
            <person name="Platzer M."/>
            <person name="Fincher G.B."/>
            <person name="Muehlbauer G.J."/>
            <person name="Sato K."/>
            <person name="Close T.J."/>
            <person name="Wise R.P."/>
            <person name="Stein N."/>
        </authorList>
    </citation>
    <scope>NUCLEOTIDE SEQUENCE [LARGE SCALE GENOMIC DNA]</scope>
    <source>
        <strain evidence="12">cv. Morex</strain>
    </source>
</reference>
<dbReference type="InterPro" id="IPR036236">
    <property type="entry name" value="Znf_C2H2_sf"/>
</dbReference>
<keyword evidence="4 9" id="KW-0863">Zinc-finger</keyword>
<dbReference type="PANTHER" id="PTHR26374:SF409">
    <property type="entry name" value="C2H2-TYPE DOMAIN-CONTAINING PROTEIN"/>
    <property type="match status" value="1"/>
</dbReference>
<dbReference type="GeneID" id="123453032"/>
<dbReference type="Gene3D" id="3.30.160.60">
    <property type="entry name" value="Classic Zinc Finger"/>
    <property type="match status" value="1"/>
</dbReference>
<dbReference type="AlphaFoldDB" id="A0A8I6YLV2"/>
<evidence type="ECO:0000256" key="3">
    <source>
        <dbReference type="ARBA" id="ARBA00022737"/>
    </source>
</evidence>
<feature type="domain" description="C2H2-type" evidence="10">
    <location>
        <begin position="95"/>
        <end position="122"/>
    </location>
</feature>
<dbReference type="SUPFAM" id="SSF57667">
    <property type="entry name" value="beta-beta-alpha zinc fingers"/>
    <property type="match status" value="1"/>
</dbReference>
<evidence type="ECO:0000256" key="6">
    <source>
        <dbReference type="ARBA" id="ARBA00023015"/>
    </source>
</evidence>
<dbReference type="GO" id="GO:0008270">
    <property type="term" value="F:zinc ion binding"/>
    <property type="evidence" value="ECO:0007669"/>
    <property type="project" value="UniProtKB-KW"/>
</dbReference>
<dbReference type="OrthoDB" id="9411774at2759"/>
<dbReference type="Pfam" id="PF13912">
    <property type="entry name" value="zf-C2H2_6"/>
    <property type="match status" value="2"/>
</dbReference>
<sequence length="137" mass="14958">MVSSMKQYRDDADAPSSVSLSLSLGAVADRISKKMRRGGADGEFVCKTCGRSFSSFQALGGHRTSHLRGRHGLALGLAAGSEQVSRKSRDQKQVHRCHVCGLEFEMGQALGGHMRRHREQEATTTAQAQPVLLQLFF</sequence>
<dbReference type="OMA" id="KQAHKCH"/>
<evidence type="ECO:0000313" key="12">
    <source>
        <dbReference type="Proteomes" id="UP000011116"/>
    </source>
</evidence>
<reference evidence="11" key="2">
    <citation type="submission" date="2020-10" db="EMBL/GenBank/DDBJ databases">
        <authorList>
            <person name="Scholz U."/>
            <person name="Mascher M."/>
            <person name="Fiebig A."/>
        </authorList>
    </citation>
    <scope>NUCLEOTIDE SEQUENCE [LARGE SCALE GENOMIC DNA]</scope>
    <source>
        <strain evidence="11">cv. Morex</strain>
    </source>
</reference>
<keyword evidence="3" id="KW-0677">Repeat</keyword>
<organism evidence="11 12">
    <name type="scientific">Hordeum vulgare subsp. vulgare</name>
    <name type="common">Domesticated barley</name>
    <dbReference type="NCBI Taxonomy" id="112509"/>
    <lineage>
        <taxon>Eukaryota</taxon>
        <taxon>Viridiplantae</taxon>
        <taxon>Streptophyta</taxon>
        <taxon>Embryophyta</taxon>
        <taxon>Tracheophyta</taxon>
        <taxon>Spermatophyta</taxon>
        <taxon>Magnoliopsida</taxon>
        <taxon>Liliopsida</taxon>
        <taxon>Poales</taxon>
        <taxon>Poaceae</taxon>
        <taxon>BOP clade</taxon>
        <taxon>Pooideae</taxon>
        <taxon>Triticodae</taxon>
        <taxon>Triticeae</taxon>
        <taxon>Hordeinae</taxon>
        <taxon>Hordeum</taxon>
    </lineage>
</organism>
<dbReference type="KEGG" id="hvg:123453032"/>
<accession>A0A8I6YLV2</accession>
<keyword evidence="7" id="KW-0804">Transcription</keyword>
<proteinExistence type="predicted"/>
<evidence type="ECO:0000256" key="5">
    <source>
        <dbReference type="ARBA" id="ARBA00022833"/>
    </source>
</evidence>
<evidence type="ECO:0000259" key="10">
    <source>
        <dbReference type="PROSITE" id="PS50157"/>
    </source>
</evidence>
<dbReference type="Gramene" id="HORVU.MOREX.r2.5HG0437450.1">
    <property type="protein sequence ID" value="HORVU.MOREX.r2.5HG0437450.1.CDS.1"/>
    <property type="gene ID" value="HORVU.MOREX.r2.5HG0437450"/>
</dbReference>
<dbReference type="SMART" id="SM00355">
    <property type="entry name" value="ZnF_C2H2"/>
    <property type="match status" value="2"/>
</dbReference>
<dbReference type="Proteomes" id="UP000011116">
    <property type="component" value="Chromosome 5H"/>
</dbReference>
<dbReference type="PROSITE" id="PS00028">
    <property type="entry name" value="ZINC_FINGER_C2H2_1"/>
    <property type="match status" value="2"/>
</dbReference>
<dbReference type="PROSITE" id="PS50157">
    <property type="entry name" value="ZINC_FINGER_C2H2_2"/>
    <property type="match status" value="2"/>
</dbReference>
<evidence type="ECO:0000256" key="1">
    <source>
        <dbReference type="ARBA" id="ARBA00004123"/>
    </source>
</evidence>
<comment type="subcellular location">
    <subcellularLocation>
        <location evidence="1">Nucleus</location>
    </subcellularLocation>
</comment>
<dbReference type="GO" id="GO:0005634">
    <property type="term" value="C:nucleus"/>
    <property type="evidence" value="ECO:0007669"/>
    <property type="project" value="UniProtKB-SubCell"/>
</dbReference>
<dbReference type="PANTHER" id="PTHR26374">
    <property type="entry name" value="ZINC FINGER PROTEIN ZAT5"/>
    <property type="match status" value="1"/>
</dbReference>
<dbReference type="RefSeq" id="XP_044985728.1">
    <property type="nucleotide sequence ID" value="XM_045129793.1"/>
</dbReference>
<keyword evidence="6" id="KW-0805">Transcription regulation</keyword>
<evidence type="ECO:0000313" key="11">
    <source>
        <dbReference type="EnsemblPlants" id="HORVU.MOREX.r3.5HG0526080.1.CDS1"/>
    </source>
</evidence>